<name>A0ACA9YGI3_9ASCO</name>
<gene>
    <name evidence="1" type="ORF">CLIB1444_21S00782</name>
</gene>
<keyword evidence="1" id="KW-0648">Protein biosynthesis</keyword>
<sequence length="887" mass="100477">MSEYDEFGNLIDSEESETEHDLIPPNPDEESDVEDSGQLIIQKDANSSINQRFGNNVTTITPEQQILNTSEPVIKPRVQRIVKVEDENLPLLTYSRDYMVNTGLSVPSRVRNIAFTGNLNSGKTLLIDKFIQETHEISGESKYLDNHILELKRGITIKSSPITLLLSGSSGVSQMINIIDTPGHINFDEEVQVSLQAVETVVLVIDVVEGLTFRDKLILDDIIKMKRNLVVVFNKLDRLIMELRLPVVDAYYKLHYIFDDINDYITNHELNIGFPTIKSQSIVFASSYGITFTLRDFAKLYIKNYQWPIDEDLLVNKLWDDYFDPDLNKFTKLKKDYRSFVYFILEPVYKLFTYTLTQNKQLKTLLWENFGVEIPKKVYKMDSKSVLVEVMQRIFNLEGFIDVMTESTNPVDDSEVLDARIIKSIDTSDGDDFYSLVRVFSGSLSIGDEVNIFEDEKRKAKIEEMYVSGGRYKFAINTSGPGFLILVKGIEVVNKQGIISSTEDPKYKLMDLTTKSVFKVSIEPKNPKELPILLEILKKVSKSYLSSVVKIEDSGDLTILGTGELMMDCLLHDLRNFYGNSFEIRVSDPMVKFSETVSESSVTKIPTSSVGGDCNISVIAEPSTPAIGRILEKGIDLKDRTSAKKLVSSGMDILEARSIWTFTPDSQPSLLIDDTIEKDIRLKELRPSLETGFQWSCQEGPLVGEIIRNTKFKILDLVTNGDIQRSRTIPMMRKACYAGFLTASPRLMEPIYEFHITTSYKARNAIKNIIDNRRGIFSSTEEIPGTSLLKLTGNVPVIESMGLETDIRLKTSGQAMIYLKYLNYDTVPGNPLDKDVYLPELKAVPQESIARDFMIKTRNRKGIPGEATLQKYIDNELFEKLKSVGLI</sequence>
<comment type="caution">
    <text evidence="1">The sequence shown here is derived from an EMBL/GenBank/DDBJ whole genome shotgun (WGS) entry which is preliminary data.</text>
</comment>
<dbReference type="Proteomes" id="UP001152531">
    <property type="component" value="Unassembled WGS sequence"/>
</dbReference>
<dbReference type="EMBL" id="CALSDN010000021">
    <property type="protein sequence ID" value="CAH6723850.1"/>
    <property type="molecule type" value="Genomic_DNA"/>
</dbReference>
<keyword evidence="2" id="KW-1185">Reference proteome</keyword>
<reference evidence="1" key="1">
    <citation type="submission" date="2022-06" db="EMBL/GenBank/DDBJ databases">
        <authorList>
            <person name="Legras J.-L."/>
            <person name="Devillers H."/>
            <person name="Grondin C."/>
        </authorList>
    </citation>
    <scope>NUCLEOTIDE SEQUENCE</scope>
    <source>
        <strain evidence="1">CLIB 1444</strain>
    </source>
</reference>
<proteinExistence type="predicted"/>
<protein>
    <submittedName>
        <fullName evidence="1">Elongation factor 2</fullName>
    </submittedName>
</protein>
<accession>A0ACA9YGI3</accession>
<evidence type="ECO:0000313" key="2">
    <source>
        <dbReference type="Proteomes" id="UP001152531"/>
    </source>
</evidence>
<organism evidence="1 2">
    <name type="scientific">[Candida] jaroonii</name>
    <dbReference type="NCBI Taxonomy" id="467808"/>
    <lineage>
        <taxon>Eukaryota</taxon>
        <taxon>Fungi</taxon>
        <taxon>Dikarya</taxon>
        <taxon>Ascomycota</taxon>
        <taxon>Saccharomycotina</taxon>
        <taxon>Pichiomycetes</taxon>
        <taxon>Debaryomycetaceae</taxon>
        <taxon>Yamadazyma</taxon>
    </lineage>
</organism>
<keyword evidence="1" id="KW-0251">Elongation factor</keyword>
<evidence type="ECO:0000313" key="1">
    <source>
        <dbReference type="EMBL" id="CAH6723850.1"/>
    </source>
</evidence>